<dbReference type="CDD" id="cd06261">
    <property type="entry name" value="TM_PBP2"/>
    <property type="match status" value="1"/>
</dbReference>
<dbReference type="GO" id="GO:0005886">
    <property type="term" value="C:plasma membrane"/>
    <property type="evidence" value="ECO:0007669"/>
    <property type="project" value="UniProtKB-SubCell"/>
</dbReference>
<dbReference type="PANTHER" id="PTHR43386:SF1">
    <property type="entry name" value="D,D-DIPEPTIDE TRANSPORT SYSTEM PERMEASE PROTEIN DDPC-RELATED"/>
    <property type="match status" value="1"/>
</dbReference>
<keyword evidence="3" id="KW-1003">Cell membrane</keyword>
<comment type="caution">
    <text evidence="9">The sequence shown here is derived from an EMBL/GenBank/DDBJ whole genome shotgun (WGS) entry which is preliminary data.</text>
</comment>
<keyword evidence="10" id="KW-1185">Reference proteome</keyword>
<feature type="transmembrane region" description="Helical" evidence="7">
    <location>
        <begin position="63"/>
        <end position="88"/>
    </location>
</feature>
<dbReference type="InterPro" id="IPR025966">
    <property type="entry name" value="OppC_N"/>
</dbReference>
<dbReference type="Pfam" id="PF12911">
    <property type="entry name" value="OppC_N"/>
    <property type="match status" value="1"/>
</dbReference>
<dbReference type="Proteomes" id="UP000256913">
    <property type="component" value="Unassembled WGS sequence"/>
</dbReference>
<feature type="domain" description="ABC transmembrane type-1" evidence="8">
    <location>
        <begin position="135"/>
        <end position="337"/>
    </location>
</feature>
<evidence type="ECO:0000313" key="10">
    <source>
        <dbReference type="Proteomes" id="UP000256913"/>
    </source>
</evidence>
<reference evidence="9 10" key="1">
    <citation type="submission" date="2018-08" db="EMBL/GenBank/DDBJ databases">
        <title>Sequencing the genomes of 1000 actinobacteria strains.</title>
        <authorList>
            <person name="Klenk H.-P."/>
        </authorList>
    </citation>
    <scope>NUCLEOTIDE SEQUENCE [LARGE SCALE GENOMIC DNA]</scope>
    <source>
        <strain evidence="9 10">DSM 44099</strain>
    </source>
</reference>
<evidence type="ECO:0000256" key="1">
    <source>
        <dbReference type="ARBA" id="ARBA00004651"/>
    </source>
</evidence>
<keyword evidence="6 7" id="KW-0472">Membrane</keyword>
<dbReference type="InterPro" id="IPR035906">
    <property type="entry name" value="MetI-like_sf"/>
</dbReference>
<feature type="transmembrane region" description="Helical" evidence="7">
    <location>
        <begin position="207"/>
        <end position="225"/>
    </location>
</feature>
<feature type="transmembrane region" description="Helical" evidence="7">
    <location>
        <begin position="265"/>
        <end position="295"/>
    </location>
</feature>
<evidence type="ECO:0000256" key="4">
    <source>
        <dbReference type="ARBA" id="ARBA00022692"/>
    </source>
</evidence>
<dbReference type="SUPFAM" id="SSF161098">
    <property type="entry name" value="MetI-like"/>
    <property type="match status" value="1"/>
</dbReference>
<protein>
    <submittedName>
        <fullName evidence="9">Peptide/nickel transport system permease protein</fullName>
    </submittedName>
</protein>
<evidence type="ECO:0000313" key="9">
    <source>
        <dbReference type="EMBL" id="REF95270.1"/>
    </source>
</evidence>
<dbReference type="PANTHER" id="PTHR43386">
    <property type="entry name" value="OLIGOPEPTIDE TRANSPORT SYSTEM PERMEASE PROTEIN APPC"/>
    <property type="match status" value="1"/>
</dbReference>
<dbReference type="GO" id="GO:0055085">
    <property type="term" value="P:transmembrane transport"/>
    <property type="evidence" value="ECO:0007669"/>
    <property type="project" value="InterPro"/>
</dbReference>
<feature type="transmembrane region" description="Helical" evidence="7">
    <location>
        <begin position="173"/>
        <end position="195"/>
    </location>
</feature>
<keyword evidence="5 7" id="KW-1133">Transmembrane helix</keyword>
<sequence>MSTTDSAPDAPVAVPDGMSGNVALEVNSPADVPADQQPKKEFVGRSPGQLAWLRLKRDRTASVSAVTLVVLGIIALLSPVITAVRGITPTEQFNDKLNDFSAIPLGYAGGMNGTHWLGLEPQLGRDILAQLVYGMRTSLLIAFASAIVASAIGVVIGIVAGYARGWLDTGINWFIDLTLAFPFLIFALAIIPILEDRFYGDRDAIPASFRVILIISTFALFSWTYTARLVRGQVITLREREFVEAARAAGASTWHILFRQLLPNIWAPILVTLSLNVPAFITTEAALAFLNIGVIEPTPDLGRMIFNSIKYVATDPFYTLWPGLTIFILVLAFNLLGDSLRDALDPKSTR</sequence>
<feature type="transmembrane region" description="Helical" evidence="7">
    <location>
        <begin position="316"/>
        <end position="336"/>
    </location>
</feature>
<evidence type="ECO:0000256" key="2">
    <source>
        <dbReference type="ARBA" id="ARBA00022448"/>
    </source>
</evidence>
<feature type="transmembrane region" description="Helical" evidence="7">
    <location>
        <begin position="139"/>
        <end position="161"/>
    </location>
</feature>
<evidence type="ECO:0000259" key="8">
    <source>
        <dbReference type="PROSITE" id="PS50928"/>
    </source>
</evidence>
<evidence type="ECO:0000256" key="7">
    <source>
        <dbReference type="RuleBase" id="RU363032"/>
    </source>
</evidence>
<organism evidence="9 10">
    <name type="scientific">Asanoa ferruginea</name>
    <dbReference type="NCBI Taxonomy" id="53367"/>
    <lineage>
        <taxon>Bacteria</taxon>
        <taxon>Bacillati</taxon>
        <taxon>Actinomycetota</taxon>
        <taxon>Actinomycetes</taxon>
        <taxon>Micromonosporales</taxon>
        <taxon>Micromonosporaceae</taxon>
        <taxon>Asanoa</taxon>
    </lineage>
</organism>
<proteinExistence type="inferred from homology"/>
<dbReference type="EMBL" id="QUMQ01000001">
    <property type="protein sequence ID" value="REF95270.1"/>
    <property type="molecule type" value="Genomic_DNA"/>
</dbReference>
<dbReference type="AlphaFoldDB" id="A0A3D9ZNQ6"/>
<comment type="similarity">
    <text evidence="7">Belongs to the binding-protein-dependent transport system permease family.</text>
</comment>
<evidence type="ECO:0000256" key="6">
    <source>
        <dbReference type="ARBA" id="ARBA00023136"/>
    </source>
</evidence>
<name>A0A3D9ZNQ6_9ACTN</name>
<keyword evidence="2 7" id="KW-0813">Transport</keyword>
<accession>A0A3D9ZNQ6</accession>
<evidence type="ECO:0000256" key="3">
    <source>
        <dbReference type="ARBA" id="ARBA00022475"/>
    </source>
</evidence>
<dbReference type="InterPro" id="IPR000515">
    <property type="entry name" value="MetI-like"/>
</dbReference>
<keyword evidence="4 7" id="KW-0812">Transmembrane</keyword>
<dbReference type="Gene3D" id="1.10.3720.10">
    <property type="entry name" value="MetI-like"/>
    <property type="match status" value="1"/>
</dbReference>
<comment type="subcellular location">
    <subcellularLocation>
        <location evidence="1 7">Cell membrane</location>
        <topology evidence="1 7">Multi-pass membrane protein</topology>
    </subcellularLocation>
</comment>
<dbReference type="Pfam" id="PF00528">
    <property type="entry name" value="BPD_transp_1"/>
    <property type="match status" value="1"/>
</dbReference>
<evidence type="ECO:0000256" key="5">
    <source>
        <dbReference type="ARBA" id="ARBA00022989"/>
    </source>
</evidence>
<gene>
    <name evidence="9" type="ORF">DFJ67_1223</name>
</gene>
<dbReference type="PROSITE" id="PS50928">
    <property type="entry name" value="ABC_TM1"/>
    <property type="match status" value="1"/>
</dbReference>
<dbReference type="InterPro" id="IPR050366">
    <property type="entry name" value="BP-dependent_transpt_permease"/>
</dbReference>